<reference evidence="2" key="1">
    <citation type="submission" date="2021-04" db="EMBL/GenBank/DDBJ databases">
        <authorList>
            <person name="Hartkoorn R.C."/>
            <person name="Beaudoing E."/>
            <person name="Hot D."/>
        </authorList>
    </citation>
    <scope>NUCLEOTIDE SEQUENCE</scope>
    <source>
        <strain evidence="2">NRRL B-16292</strain>
    </source>
</reference>
<evidence type="ECO:0000313" key="3">
    <source>
        <dbReference type="Proteomes" id="UP001059617"/>
    </source>
</evidence>
<evidence type="ECO:0000256" key="1">
    <source>
        <dbReference type="SAM" id="MobiDB-lite"/>
    </source>
</evidence>
<keyword evidence="3" id="KW-1185">Reference proteome</keyword>
<dbReference type="Proteomes" id="UP001059617">
    <property type="component" value="Chromosome"/>
</dbReference>
<dbReference type="RefSeq" id="WP_259863755.1">
    <property type="nucleotide sequence ID" value="NZ_BAAAST010000012.1"/>
</dbReference>
<protein>
    <submittedName>
        <fullName evidence="2">CoA transferase</fullName>
    </submittedName>
</protein>
<dbReference type="GO" id="GO:0016740">
    <property type="term" value="F:transferase activity"/>
    <property type="evidence" value="ECO:0007669"/>
    <property type="project" value="UniProtKB-KW"/>
</dbReference>
<dbReference type="InterPro" id="IPR023606">
    <property type="entry name" value="CoA-Trfase_III_dom_1_sf"/>
</dbReference>
<feature type="region of interest" description="Disordered" evidence="1">
    <location>
        <begin position="382"/>
        <end position="406"/>
    </location>
</feature>
<dbReference type="Pfam" id="PF02515">
    <property type="entry name" value="CoA_transf_3"/>
    <property type="match status" value="1"/>
</dbReference>
<gene>
    <name evidence="2" type="ORF">Dfulv_15750</name>
</gene>
<dbReference type="InterPro" id="IPR052985">
    <property type="entry name" value="CoA-trans_III_biosynth/detox"/>
</dbReference>
<evidence type="ECO:0000313" key="2">
    <source>
        <dbReference type="EMBL" id="UWP85611.1"/>
    </source>
</evidence>
<dbReference type="PANTHER" id="PTHR48229">
    <property type="entry name" value="CAIB/BAIF FAMILY ENZYME (AFU_ORTHOLOGUE AFUA_1G05360)-RELATED"/>
    <property type="match status" value="1"/>
</dbReference>
<keyword evidence="2" id="KW-0808">Transferase</keyword>
<sequence>MPEPDPVADWARSGAMALTGRADGPPLVAPGRPATALLSHLEQVRRNAVLRTGSAPALPGCELLGERAAIAGLSRRGPWSCGGAFRAVPTVDGWFGLSLPRDDDVALVPALIERPTVDCPWEAIEAWAGAITTAEAVFRARLLELPHAAWPAEIRTRPGVLVERGGRRQPVERPLIVDLTSLWAGPLCAHLLGLTGCVVVKVESWNRPDGTRRGPSRFFDLLHGGHSSVAVDFTDPHDRNRLVALMERADLVLEGSRAHALRRLGIRAESLVAGGTSWLSITARGRDCETVGFGDDVAVAAGAAVQRAGDLLPAGDALADPLSGAAAAAAASKALLADNAVLVDVSMLHVVREAAIGPPEPHTVWRDDGAWWVESVSGRHRVAGPTARDPHRRGPELGAGNELWLR</sequence>
<name>A0ABY5W8H2_9ACTN</name>
<organism evidence="2 3">
    <name type="scientific">Dactylosporangium fulvum</name>
    <dbReference type="NCBI Taxonomy" id="53359"/>
    <lineage>
        <taxon>Bacteria</taxon>
        <taxon>Bacillati</taxon>
        <taxon>Actinomycetota</taxon>
        <taxon>Actinomycetes</taxon>
        <taxon>Micromonosporales</taxon>
        <taxon>Micromonosporaceae</taxon>
        <taxon>Dactylosporangium</taxon>
    </lineage>
</organism>
<dbReference type="InterPro" id="IPR003673">
    <property type="entry name" value="CoA-Trfase_fam_III"/>
</dbReference>
<reference evidence="2" key="2">
    <citation type="submission" date="2022-09" db="EMBL/GenBank/DDBJ databases">
        <title>Biosynthetic gene clusters of Dactylosporangioum fulvum.</title>
        <authorList>
            <person name="Caradec T."/>
        </authorList>
    </citation>
    <scope>NUCLEOTIDE SEQUENCE</scope>
    <source>
        <strain evidence="2">NRRL B-16292</strain>
    </source>
</reference>
<dbReference type="PANTHER" id="PTHR48229:SF1">
    <property type="entry name" value="ALPHA METHYLACYL-COA RACEMASE-RELATED"/>
    <property type="match status" value="1"/>
</dbReference>
<dbReference type="SUPFAM" id="SSF89796">
    <property type="entry name" value="CoA-transferase family III (CaiB/BaiF)"/>
    <property type="match status" value="1"/>
</dbReference>
<dbReference type="Gene3D" id="3.40.50.10540">
    <property type="entry name" value="Crotonobetainyl-coa:carnitine coa-transferase, domain 1"/>
    <property type="match status" value="1"/>
</dbReference>
<accession>A0ABY5W8H2</accession>
<dbReference type="EMBL" id="CP073720">
    <property type="protein sequence ID" value="UWP85611.1"/>
    <property type="molecule type" value="Genomic_DNA"/>
</dbReference>
<proteinExistence type="predicted"/>